<dbReference type="eggNOG" id="arCOG01832">
    <property type="taxonomic scope" value="Archaea"/>
</dbReference>
<dbReference type="CDD" id="cd06464">
    <property type="entry name" value="ACD_sHsps-like"/>
    <property type="match status" value="1"/>
</dbReference>
<evidence type="ECO:0000313" key="5">
    <source>
        <dbReference type="EMBL" id="EFW93881.1"/>
    </source>
</evidence>
<dbReference type="EMBL" id="AEMG01000002">
    <property type="protein sequence ID" value="EFW93881.1"/>
    <property type="molecule type" value="Genomic_DNA"/>
</dbReference>
<reference evidence="5 7" key="1">
    <citation type="journal article" date="2014" name="ISME J.">
        <title>Trehalose/2-sulfotrehalose biosynthesis and glycine-betaine uptake are widely spread mechanisms for osmoadaptation in the Halobacteriales.</title>
        <authorList>
            <person name="Youssef N.H."/>
            <person name="Savage-Ashlock K.N."/>
            <person name="McCully A.L."/>
            <person name="Luedtke B."/>
            <person name="Shaw E.I."/>
            <person name="Hoff W.D."/>
            <person name="Elshahed M.S."/>
        </authorList>
    </citation>
    <scope>NUCLEOTIDE SEQUENCE [LARGE SCALE GENOMIC DNA]</scope>
    <source>
        <strain evidence="5 7">DX253</strain>
    </source>
</reference>
<evidence type="ECO:0000313" key="7">
    <source>
        <dbReference type="Proteomes" id="UP000003751"/>
    </source>
</evidence>
<protein>
    <submittedName>
        <fullName evidence="6">HSP20 family protein</fullName>
    </submittedName>
    <submittedName>
        <fullName evidence="5">Small heat shock protein</fullName>
    </submittedName>
</protein>
<sequence>MERYTPFEDMDRMFEQMRSRMWGTNAPRSELRGASHGTHVDLKERDGEFVLVADLPGFEKEEIELAFADDTLTVAAKHEVSGDDFSRARELSERVTMPKPVEKDGIEATYRNGVLEVRLPISEVETDDGDRIEISD</sequence>
<dbReference type="PROSITE" id="PS01031">
    <property type="entry name" value="SHSP"/>
    <property type="match status" value="1"/>
</dbReference>
<dbReference type="InterPro" id="IPR008978">
    <property type="entry name" value="HSP20-like_chaperone"/>
</dbReference>
<dbReference type="Proteomes" id="UP000003751">
    <property type="component" value="Unassembled WGS sequence"/>
</dbReference>
<gene>
    <name evidence="6" type="ORF">SAMN05444342_2083</name>
    <name evidence="5" type="ORF">ZOD2009_02020</name>
</gene>
<dbReference type="RefSeq" id="WP_007976521.1">
    <property type="nucleotide sequence ID" value="NZ_AEMG01000002.1"/>
</dbReference>
<dbReference type="GO" id="GO:0009408">
    <property type="term" value="P:response to heat"/>
    <property type="evidence" value="ECO:0007669"/>
    <property type="project" value="InterPro"/>
</dbReference>
<evidence type="ECO:0000313" key="6">
    <source>
        <dbReference type="EMBL" id="SHK67967.1"/>
    </source>
</evidence>
<reference evidence="8" key="2">
    <citation type="submission" date="2016-11" db="EMBL/GenBank/DDBJ databases">
        <authorList>
            <person name="Varghese N."/>
            <person name="Submissions S."/>
        </authorList>
    </citation>
    <scope>NUCLEOTIDE SEQUENCE [LARGE SCALE GENOMIC DNA]</scope>
    <source>
        <strain evidence="8">DX253</strain>
    </source>
</reference>
<dbReference type="Pfam" id="PF00011">
    <property type="entry name" value="HSP20"/>
    <property type="match status" value="1"/>
</dbReference>
<keyword evidence="1 5" id="KW-0346">Stress response</keyword>
<dbReference type="SUPFAM" id="SSF49764">
    <property type="entry name" value="HSP20-like chaperones"/>
    <property type="match status" value="1"/>
</dbReference>
<evidence type="ECO:0000259" key="4">
    <source>
        <dbReference type="PROSITE" id="PS01031"/>
    </source>
</evidence>
<name>E7QN86_HALPU</name>
<dbReference type="AlphaFoldDB" id="E7QN86"/>
<organism evidence="5 7">
    <name type="scientific">Haladaptatus paucihalophilus DX253</name>
    <dbReference type="NCBI Taxonomy" id="797209"/>
    <lineage>
        <taxon>Archaea</taxon>
        <taxon>Methanobacteriati</taxon>
        <taxon>Methanobacteriota</taxon>
        <taxon>Stenosarchaea group</taxon>
        <taxon>Halobacteria</taxon>
        <taxon>Halobacteriales</taxon>
        <taxon>Haladaptataceae</taxon>
        <taxon>Haladaptatus</taxon>
    </lineage>
</organism>
<comment type="similarity">
    <text evidence="2 3">Belongs to the small heat shock protein (HSP20) family.</text>
</comment>
<dbReference type="PANTHER" id="PTHR46733:SF4">
    <property type="entry name" value="HEAT SHOCK PROTEIN 21, CHLOROPLASTIC"/>
    <property type="match status" value="1"/>
</dbReference>
<dbReference type="STRING" id="797209.GCA_000376445_01810"/>
<proteinExistence type="inferred from homology"/>
<accession>E7QN86</accession>
<feature type="domain" description="SHSP" evidence="4">
    <location>
        <begin position="31"/>
        <end position="136"/>
    </location>
</feature>
<evidence type="ECO:0000256" key="1">
    <source>
        <dbReference type="ARBA" id="ARBA00023016"/>
    </source>
</evidence>
<dbReference type="InterPro" id="IPR044587">
    <property type="entry name" value="HSP21-like"/>
</dbReference>
<evidence type="ECO:0000256" key="2">
    <source>
        <dbReference type="PROSITE-ProRule" id="PRU00285"/>
    </source>
</evidence>
<dbReference type="PANTHER" id="PTHR46733">
    <property type="entry name" value="26.5 KDA HEAT SHOCK PROTEIN, MITOCHONDRIAL"/>
    <property type="match status" value="1"/>
</dbReference>
<keyword evidence="8" id="KW-1185">Reference proteome</keyword>
<dbReference type="Proteomes" id="UP000184203">
    <property type="component" value="Unassembled WGS sequence"/>
</dbReference>
<reference evidence="6" key="3">
    <citation type="submission" date="2016-11" db="EMBL/GenBank/DDBJ databases">
        <authorList>
            <person name="Jaros S."/>
            <person name="Januszkiewicz K."/>
            <person name="Wedrychowicz H."/>
        </authorList>
    </citation>
    <scope>NUCLEOTIDE SEQUENCE [LARGE SCALE GENOMIC DNA]</scope>
    <source>
        <strain evidence="6">DX253</strain>
    </source>
</reference>
<evidence type="ECO:0000256" key="3">
    <source>
        <dbReference type="RuleBase" id="RU003616"/>
    </source>
</evidence>
<dbReference type="Gene3D" id="2.60.40.790">
    <property type="match status" value="1"/>
</dbReference>
<evidence type="ECO:0000313" key="8">
    <source>
        <dbReference type="Proteomes" id="UP000184203"/>
    </source>
</evidence>
<dbReference type="OrthoDB" id="198277at2157"/>
<dbReference type="InterPro" id="IPR002068">
    <property type="entry name" value="A-crystallin/Hsp20_dom"/>
</dbReference>
<dbReference type="EMBL" id="FRAN01000002">
    <property type="protein sequence ID" value="SHK67967.1"/>
    <property type="molecule type" value="Genomic_DNA"/>
</dbReference>